<dbReference type="AlphaFoldDB" id="A0AAN8B1D9"/>
<gene>
    <name evidence="2" type="ORF">CesoFtcFv8_025930</name>
</gene>
<dbReference type="EMBL" id="JAULUE010002067">
    <property type="protein sequence ID" value="KAK5876595.1"/>
    <property type="molecule type" value="Genomic_DNA"/>
</dbReference>
<sequence length="76" mass="8618">MSPRKITLSRGKQGNIGHRNASGNSVHTHNVFLYYESRLRQRINDNCSPSELKHQADNPRRLLRGEPAAAATPRIR</sequence>
<evidence type="ECO:0000313" key="3">
    <source>
        <dbReference type="Proteomes" id="UP001335648"/>
    </source>
</evidence>
<feature type="region of interest" description="Disordered" evidence="1">
    <location>
        <begin position="1"/>
        <end position="24"/>
    </location>
</feature>
<keyword evidence="3" id="KW-1185">Reference proteome</keyword>
<reference evidence="2 3" key="1">
    <citation type="journal article" date="2023" name="Mol. Biol. Evol.">
        <title>Genomics of Secondarily Temperate Adaptation in the Only Non-Antarctic Icefish.</title>
        <authorList>
            <person name="Rivera-Colon A.G."/>
            <person name="Rayamajhi N."/>
            <person name="Minhas B.F."/>
            <person name="Madrigal G."/>
            <person name="Bilyk K.T."/>
            <person name="Yoon V."/>
            <person name="Hune M."/>
            <person name="Gregory S."/>
            <person name="Cheng C.H.C."/>
            <person name="Catchen J.M."/>
        </authorList>
    </citation>
    <scope>NUCLEOTIDE SEQUENCE [LARGE SCALE GENOMIC DNA]</scope>
    <source>
        <strain evidence="2">JC2023a</strain>
    </source>
</reference>
<protein>
    <submittedName>
        <fullName evidence="2">Uncharacterized protein</fullName>
    </submittedName>
</protein>
<accession>A0AAN8B1D9</accession>
<name>A0AAN8B1D9_9TELE</name>
<evidence type="ECO:0000313" key="2">
    <source>
        <dbReference type="EMBL" id="KAK5876595.1"/>
    </source>
</evidence>
<comment type="caution">
    <text evidence="2">The sequence shown here is derived from an EMBL/GenBank/DDBJ whole genome shotgun (WGS) entry which is preliminary data.</text>
</comment>
<evidence type="ECO:0000256" key="1">
    <source>
        <dbReference type="SAM" id="MobiDB-lite"/>
    </source>
</evidence>
<organism evidence="2 3">
    <name type="scientific">Champsocephalus esox</name>
    <name type="common">pike icefish</name>
    <dbReference type="NCBI Taxonomy" id="159716"/>
    <lineage>
        <taxon>Eukaryota</taxon>
        <taxon>Metazoa</taxon>
        <taxon>Chordata</taxon>
        <taxon>Craniata</taxon>
        <taxon>Vertebrata</taxon>
        <taxon>Euteleostomi</taxon>
        <taxon>Actinopterygii</taxon>
        <taxon>Neopterygii</taxon>
        <taxon>Teleostei</taxon>
        <taxon>Neoteleostei</taxon>
        <taxon>Acanthomorphata</taxon>
        <taxon>Eupercaria</taxon>
        <taxon>Perciformes</taxon>
        <taxon>Notothenioidei</taxon>
        <taxon>Channichthyidae</taxon>
        <taxon>Champsocephalus</taxon>
    </lineage>
</organism>
<feature type="compositionally biased region" description="Basic and acidic residues" evidence="1">
    <location>
        <begin position="51"/>
        <end position="64"/>
    </location>
</feature>
<proteinExistence type="predicted"/>
<dbReference type="Proteomes" id="UP001335648">
    <property type="component" value="Unassembled WGS sequence"/>
</dbReference>
<feature type="region of interest" description="Disordered" evidence="1">
    <location>
        <begin position="46"/>
        <end position="76"/>
    </location>
</feature>